<name>A0AAW0Y5A7_CHEQU</name>
<evidence type="ECO:0000256" key="2">
    <source>
        <dbReference type="ARBA" id="ARBA00022618"/>
    </source>
</evidence>
<evidence type="ECO:0000256" key="1">
    <source>
        <dbReference type="ARBA" id="ARBA00010547"/>
    </source>
</evidence>
<dbReference type="GO" id="GO:0007091">
    <property type="term" value="P:metaphase/anaphase transition of mitotic cell cycle"/>
    <property type="evidence" value="ECO:0007669"/>
    <property type="project" value="TreeGrafter"/>
</dbReference>
<dbReference type="GO" id="GO:0070979">
    <property type="term" value="P:protein K11-linked ubiquitination"/>
    <property type="evidence" value="ECO:0007669"/>
    <property type="project" value="TreeGrafter"/>
</dbReference>
<keyword evidence="5" id="KW-0131">Cell cycle</keyword>
<dbReference type="GO" id="GO:0031145">
    <property type="term" value="P:anaphase-promoting complex-dependent catabolic process"/>
    <property type="evidence" value="ECO:0007669"/>
    <property type="project" value="TreeGrafter"/>
</dbReference>
<dbReference type="GO" id="GO:0005680">
    <property type="term" value="C:anaphase-promoting complex"/>
    <property type="evidence" value="ECO:0007669"/>
    <property type="project" value="InterPro"/>
</dbReference>
<feature type="domain" description="Anaphase-promoting complex subunit 1 beta-sandwich" evidence="8">
    <location>
        <begin position="166"/>
        <end position="255"/>
    </location>
</feature>
<feature type="domain" description="Anaphase-promoting complex subunit 1 C-terminal" evidence="7">
    <location>
        <begin position="355"/>
        <end position="491"/>
    </location>
</feature>
<keyword evidence="4" id="KW-0498">Mitosis</keyword>
<keyword evidence="3" id="KW-0677">Repeat</keyword>
<dbReference type="PANTHER" id="PTHR12827:SF3">
    <property type="entry name" value="ANAPHASE-PROMOTING COMPLEX SUBUNIT 1"/>
    <property type="match status" value="1"/>
</dbReference>
<dbReference type="AlphaFoldDB" id="A0AAW0Y5A7"/>
<evidence type="ECO:0000256" key="5">
    <source>
        <dbReference type="ARBA" id="ARBA00023306"/>
    </source>
</evidence>
<evidence type="ECO:0000256" key="3">
    <source>
        <dbReference type="ARBA" id="ARBA00022737"/>
    </source>
</evidence>
<evidence type="ECO:0000256" key="4">
    <source>
        <dbReference type="ARBA" id="ARBA00022776"/>
    </source>
</evidence>
<dbReference type="Pfam" id="PF21282">
    <property type="entry name" value="APC1_3rd"/>
    <property type="match status" value="1"/>
</dbReference>
<dbReference type="Pfam" id="PF18122">
    <property type="entry name" value="APC1_C"/>
    <property type="match status" value="1"/>
</dbReference>
<evidence type="ECO:0000259" key="8">
    <source>
        <dbReference type="Pfam" id="PF21282"/>
    </source>
</evidence>
<dbReference type="InterPro" id="IPR011989">
    <property type="entry name" value="ARM-like"/>
</dbReference>
<protein>
    <recommendedName>
        <fullName evidence="11">Anaphase-promoting complex subunit 1</fullName>
    </recommendedName>
</protein>
<sequence>MSTEEAYYNILAGACMVIGLKFAGSSNSEAFQILWKYTRMFTNFTKRSVAELAGKSTIETCLNVILLSLSMVMAGTGDLDVLRIIRYLRSRVGPSNSTVGYGSHLTIHMALGFLYLGGGRFSLGTSNMAIAALLIACFPKFPTHSNDNRYHLQALRHLYVLAAEPRLLMPVDVDTGRLCQVNVTVRFSDTHQYKNQSYEAMAPLMLPELSKLSQVIIEGDAANHRYWPVRFSSQNKTWSVLETILRSGEGLSVKLKDGRYPYGDAPSGFQVQLAHLLTQDKSARWTMKGCVLEEVSGCSARLVSTLVGGSSPFPASSAASISSSSRVPSAATISSSSRVSSTSSTTTTTSTSTSASHLKLDDGEAAFTQALVTIIYEYLSVGKPQAITNWLAALQGVRRVSVLSQRAGLLLWQVKLIARAAHFLHHLTGSSSESAASSEESIGGEPSPLISAEQALSLNKRLELLTDTWLEEVRDEIVRYLKGETEKQYSAKCSFTLVMRDLPLPVNLNEPEGWSDPLALHAALHRARVPSAAISALSKMLFQS</sequence>
<dbReference type="InterPro" id="IPR041221">
    <property type="entry name" value="APC1_C"/>
</dbReference>
<reference evidence="9 10" key="1">
    <citation type="journal article" date="2024" name="BMC Genomics">
        <title>Genome assembly of redclaw crayfish (Cherax quadricarinatus) provides insights into its immune adaptation and hypoxia tolerance.</title>
        <authorList>
            <person name="Liu Z."/>
            <person name="Zheng J."/>
            <person name="Li H."/>
            <person name="Fang K."/>
            <person name="Wang S."/>
            <person name="He J."/>
            <person name="Zhou D."/>
            <person name="Weng S."/>
            <person name="Chi M."/>
            <person name="Gu Z."/>
            <person name="He J."/>
            <person name="Li F."/>
            <person name="Wang M."/>
        </authorList>
    </citation>
    <scope>NUCLEOTIDE SEQUENCE [LARGE SCALE GENOMIC DNA]</scope>
    <source>
        <strain evidence="9">ZL_2023a</strain>
    </source>
</reference>
<evidence type="ECO:0008006" key="11">
    <source>
        <dbReference type="Google" id="ProtNLM"/>
    </source>
</evidence>
<accession>A0AAW0Y5A7</accession>
<keyword evidence="2" id="KW-0132">Cell division</keyword>
<dbReference type="InterPro" id="IPR024990">
    <property type="entry name" value="Apc1"/>
</dbReference>
<evidence type="ECO:0000313" key="9">
    <source>
        <dbReference type="EMBL" id="KAK8751802.1"/>
    </source>
</evidence>
<comment type="similarity">
    <text evidence="1">Belongs to the APC1 family.</text>
</comment>
<dbReference type="PANTHER" id="PTHR12827">
    <property type="entry name" value="MEIOTIC CHECKPOINT REGULATOR TSG24 FAMILY MEMBER"/>
    <property type="match status" value="1"/>
</dbReference>
<organism evidence="9 10">
    <name type="scientific">Cherax quadricarinatus</name>
    <name type="common">Australian red claw crayfish</name>
    <dbReference type="NCBI Taxonomy" id="27406"/>
    <lineage>
        <taxon>Eukaryota</taxon>
        <taxon>Metazoa</taxon>
        <taxon>Ecdysozoa</taxon>
        <taxon>Arthropoda</taxon>
        <taxon>Crustacea</taxon>
        <taxon>Multicrustacea</taxon>
        <taxon>Malacostraca</taxon>
        <taxon>Eumalacostraca</taxon>
        <taxon>Eucarida</taxon>
        <taxon>Decapoda</taxon>
        <taxon>Pleocyemata</taxon>
        <taxon>Astacidea</taxon>
        <taxon>Parastacoidea</taxon>
        <taxon>Parastacidae</taxon>
        <taxon>Cherax</taxon>
    </lineage>
</organism>
<dbReference type="Proteomes" id="UP001445076">
    <property type="component" value="Unassembled WGS sequence"/>
</dbReference>
<evidence type="ECO:0000256" key="6">
    <source>
        <dbReference type="SAM" id="MobiDB-lite"/>
    </source>
</evidence>
<feature type="region of interest" description="Disordered" evidence="6">
    <location>
        <begin position="336"/>
        <end position="355"/>
    </location>
</feature>
<dbReference type="GO" id="GO:0051301">
    <property type="term" value="P:cell division"/>
    <property type="evidence" value="ECO:0007669"/>
    <property type="project" value="UniProtKB-KW"/>
</dbReference>
<dbReference type="GO" id="GO:0060090">
    <property type="term" value="F:molecular adaptor activity"/>
    <property type="evidence" value="ECO:0007669"/>
    <property type="project" value="TreeGrafter"/>
</dbReference>
<dbReference type="Gene3D" id="1.25.10.10">
    <property type="entry name" value="Leucine-rich Repeat Variant"/>
    <property type="match status" value="1"/>
</dbReference>
<evidence type="ECO:0000313" key="10">
    <source>
        <dbReference type="Proteomes" id="UP001445076"/>
    </source>
</evidence>
<proteinExistence type="inferred from homology"/>
<keyword evidence="10" id="KW-1185">Reference proteome</keyword>
<dbReference type="EMBL" id="JARKIK010000005">
    <property type="protein sequence ID" value="KAK8751802.1"/>
    <property type="molecule type" value="Genomic_DNA"/>
</dbReference>
<dbReference type="InterPro" id="IPR048971">
    <property type="entry name" value="Apc1_3rd"/>
</dbReference>
<evidence type="ECO:0000259" key="7">
    <source>
        <dbReference type="Pfam" id="PF18122"/>
    </source>
</evidence>
<gene>
    <name evidence="9" type="ORF">OTU49_010381</name>
</gene>
<comment type="caution">
    <text evidence="9">The sequence shown here is derived from an EMBL/GenBank/DDBJ whole genome shotgun (WGS) entry which is preliminary data.</text>
</comment>